<name>A0A841H5U4_9BACT</name>
<gene>
    <name evidence="1" type="ORF">HNQ61_005015</name>
</gene>
<comment type="caution">
    <text evidence="1">The sequence shown here is derived from an EMBL/GenBank/DDBJ whole genome shotgun (WGS) entry which is preliminary data.</text>
</comment>
<dbReference type="EMBL" id="JACHIA010000023">
    <property type="protein sequence ID" value="MBB6073348.1"/>
    <property type="molecule type" value="Genomic_DNA"/>
</dbReference>
<evidence type="ECO:0000313" key="1">
    <source>
        <dbReference type="EMBL" id="MBB6073348.1"/>
    </source>
</evidence>
<dbReference type="Proteomes" id="UP000582837">
    <property type="component" value="Unassembled WGS sequence"/>
</dbReference>
<proteinExistence type="predicted"/>
<keyword evidence="2" id="KW-1185">Reference proteome</keyword>
<accession>A0A841H5U4</accession>
<evidence type="ECO:0000313" key="2">
    <source>
        <dbReference type="Proteomes" id="UP000582837"/>
    </source>
</evidence>
<reference evidence="1 2" key="1">
    <citation type="submission" date="2020-08" db="EMBL/GenBank/DDBJ databases">
        <title>Genomic Encyclopedia of Type Strains, Phase IV (KMG-IV): sequencing the most valuable type-strain genomes for metagenomic binning, comparative biology and taxonomic classification.</title>
        <authorList>
            <person name="Goeker M."/>
        </authorList>
    </citation>
    <scope>NUCLEOTIDE SEQUENCE [LARGE SCALE GENOMIC DNA]</scope>
    <source>
        <strain evidence="1 2">DSM 29007</strain>
    </source>
</reference>
<protein>
    <submittedName>
        <fullName evidence="1">Uncharacterized protein</fullName>
    </submittedName>
</protein>
<organism evidence="1 2">
    <name type="scientific">Longimicrobium terrae</name>
    <dbReference type="NCBI Taxonomy" id="1639882"/>
    <lineage>
        <taxon>Bacteria</taxon>
        <taxon>Pseudomonadati</taxon>
        <taxon>Gemmatimonadota</taxon>
        <taxon>Longimicrobiia</taxon>
        <taxon>Longimicrobiales</taxon>
        <taxon>Longimicrobiaceae</taxon>
        <taxon>Longimicrobium</taxon>
    </lineage>
</organism>
<dbReference type="AlphaFoldDB" id="A0A841H5U4"/>
<dbReference type="RefSeq" id="WP_170033042.1">
    <property type="nucleotide sequence ID" value="NZ_JABDTL010000001.1"/>
</dbReference>
<sequence>MATDKRTARMQPFPGSRFDLDKVTEMFREMRIAHEAGIPYSEMPRRSIRDILNEEGLRTWPDLPDPEEEAA</sequence>